<evidence type="ECO:0000256" key="1">
    <source>
        <dbReference type="ARBA" id="ARBA00004240"/>
    </source>
</evidence>
<evidence type="ECO:0000259" key="13">
    <source>
        <dbReference type="Pfam" id="PF01055"/>
    </source>
</evidence>
<dbReference type="EMBL" id="JARKHS020025653">
    <property type="protein sequence ID" value="KAK8767207.1"/>
    <property type="molecule type" value="Genomic_DNA"/>
</dbReference>
<feature type="region of interest" description="Disordered" evidence="11">
    <location>
        <begin position="183"/>
        <end position="203"/>
    </location>
</feature>
<feature type="signal peptide" evidence="12">
    <location>
        <begin position="1"/>
        <end position="30"/>
    </location>
</feature>
<gene>
    <name evidence="17" type="ORF">V5799_006013</name>
</gene>
<keyword evidence="5 10" id="KW-0378">Hydrolase</keyword>
<feature type="chain" id="PRO_5042998523" description="Glucosidase II subunit alpha" evidence="12">
    <location>
        <begin position="31"/>
        <end position="1018"/>
    </location>
</feature>
<feature type="domain" description="Glycosyl hydrolase family 31 C-terminal" evidence="16">
    <location>
        <begin position="795"/>
        <end position="883"/>
    </location>
</feature>
<evidence type="ECO:0000256" key="9">
    <source>
        <dbReference type="ARBA" id="ARBA00042895"/>
    </source>
</evidence>
<evidence type="ECO:0000256" key="4">
    <source>
        <dbReference type="ARBA" id="ARBA00022729"/>
    </source>
</evidence>
<feature type="domain" description="DUF5110" evidence="15">
    <location>
        <begin position="901"/>
        <end position="958"/>
    </location>
</feature>
<evidence type="ECO:0000256" key="8">
    <source>
        <dbReference type="ARBA" id="ARBA00023295"/>
    </source>
</evidence>
<dbReference type="CDD" id="cd06603">
    <property type="entry name" value="GH31_GANC_GANAB_alpha"/>
    <property type="match status" value="1"/>
</dbReference>
<dbReference type="PANTHER" id="PTHR22762:SF54">
    <property type="entry name" value="BCDNA.GH04962"/>
    <property type="match status" value="1"/>
</dbReference>
<dbReference type="InterPro" id="IPR017853">
    <property type="entry name" value="GH"/>
</dbReference>
<dbReference type="SUPFAM" id="SSF51445">
    <property type="entry name" value="(Trans)glycosidases"/>
    <property type="match status" value="1"/>
</dbReference>
<dbReference type="GO" id="GO:0030246">
    <property type="term" value="F:carbohydrate binding"/>
    <property type="evidence" value="ECO:0007669"/>
    <property type="project" value="InterPro"/>
</dbReference>
<dbReference type="GO" id="GO:0005975">
    <property type="term" value="P:carbohydrate metabolic process"/>
    <property type="evidence" value="ECO:0007669"/>
    <property type="project" value="InterPro"/>
</dbReference>
<evidence type="ECO:0000313" key="18">
    <source>
        <dbReference type="Proteomes" id="UP001321473"/>
    </source>
</evidence>
<protein>
    <recommendedName>
        <fullName evidence="9">Glucosidase II subunit alpha</fullName>
    </recommendedName>
</protein>
<evidence type="ECO:0000256" key="6">
    <source>
        <dbReference type="ARBA" id="ARBA00022824"/>
    </source>
</evidence>
<dbReference type="InterPro" id="IPR011013">
    <property type="entry name" value="Gal_mutarotase_sf_dom"/>
</dbReference>
<dbReference type="Proteomes" id="UP001321473">
    <property type="component" value="Unassembled WGS sequence"/>
</dbReference>
<feature type="region of interest" description="Disordered" evidence="11">
    <location>
        <begin position="228"/>
        <end position="296"/>
    </location>
</feature>
<dbReference type="InterPro" id="IPR013780">
    <property type="entry name" value="Glyco_hydro_b"/>
</dbReference>
<evidence type="ECO:0000256" key="5">
    <source>
        <dbReference type="ARBA" id="ARBA00022801"/>
    </source>
</evidence>
<evidence type="ECO:0000256" key="10">
    <source>
        <dbReference type="RuleBase" id="RU361185"/>
    </source>
</evidence>
<dbReference type="FunFam" id="2.60.40.1180:FF:000023">
    <property type="entry name" value="neutral alpha-glucosidase AB isoform X2"/>
    <property type="match status" value="1"/>
</dbReference>
<evidence type="ECO:0000259" key="14">
    <source>
        <dbReference type="Pfam" id="PF13802"/>
    </source>
</evidence>
<dbReference type="GO" id="GO:0005783">
    <property type="term" value="C:endoplasmic reticulum"/>
    <property type="evidence" value="ECO:0007669"/>
    <property type="project" value="UniProtKB-SubCell"/>
</dbReference>
<dbReference type="GO" id="GO:0006491">
    <property type="term" value="P:N-glycan processing"/>
    <property type="evidence" value="ECO:0007669"/>
    <property type="project" value="TreeGrafter"/>
</dbReference>
<dbReference type="Pfam" id="PF13802">
    <property type="entry name" value="Gal_mutarotas_2"/>
    <property type="match status" value="1"/>
</dbReference>
<evidence type="ECO:0000256" key="3">
    <source>
        <dbReference type="ARBA" id="ARBA00007806"/>
    </source>
</evidence>
<evidence type="ECO:0000256" key="11">
    <source>
        <dbReference type="SAM" id="MobiDB-lite"/>
    </source>
</evidence>
<feature type="compositionally biased region" description="Basic and acidic residues" evidence="11">
    <location>
        <begin position="231"/>
        <end position="267"/>
    </location>
</feature>
<accession>A0AAQ4DXL7</accession>
<evidence type="ECO:0000259" key="16">
    <source>
        <dbReference type="Pfam" id="PF21365"/>
    </source>
</evidence>
<dbReference type="CDD" id="cd14752">
    <property type="entry name" value="GH31_N"/>
    <property type="match status" value="1"/>
</dbReference>
<evidence type="ECO:0000256" key="2">
    <source>
        <dbReference type="ARBA" id="ARBA00004833"/>
    </source>
</evidence>
<comment type="pathway">
    <text evidence="2">Glycan metabolism; N-glycan metabolism.</text>
</comment>
<feature type="domain" description="Glycoside hydrolase family 31 TIM barrel" evidence="13">
    <location>
        <begin position="459"/>
        <end position="787"/>
    </location>
</feature>
<reference evidence="17 18" key="1">
    <citation type="journal article" date="2023" name="Arcadia Sci">
        <title>De novo assembly of a long-read Amblyomma americanum tick genome.</title>
        <authorList>
            <person name="Chou S."/>
            <person name="Poskanzer K.E."/>
            <person name="Rollins M."/>
            <person name="Thuy-Boun P.S."/>
        </authorList>
    </citation>
    <scope>NUCLEOTIDE SEQUENCE [LARGE SCALE GENOMIC DNA]</scope>
    <source>
        <strain evidence="17">F_SG_1</strain>
        <tissue evidence="17">Salivary glands</tissue>
    </source>
</reference>
<dbReference type="InterPro" id="IPR033403">
    <property type="entry name" value="DUF5110"/>
</dbReference>
<dbReference type="InterPro" id="IPR000322">
    <property type="entry name" value="Glyco_hydro_31_TIM"/>
</dbReference>
<keyword evidence="7" id="KW-0325">Glycoprotein</keyword>
<dbReference type="FunFam" id="3.20.20.80:FF:000039">
    <property type="entry name" value="Glucosidase, alpha neutral C"/>
    <property type="match status" value="1"/>
</dbReference>
<keyword evidence="6" id="KW-0256">Endoplasmic reticulum</keyword>
<dbReference type="Pfam" id="PF17137">
    <property type="entry name" value="DUF5110"/>
    <property type="match status" value="1"/>
</dbReference>
<name>A0AAQ4DXL7_AMBAM</name>
<feature type="compositionally biased region" description="Basic and acidic residues" evidence="11">
    <location>
        <begin position="275"/>
        <end position="292"/>
    </location>
</feature>
<feature type="domain" description="Glycoside hydrolase family 31 N-terminal" evidence="14">
    <location>
        <begin position="88"/>
        <end position="398"/>
    </location>
</feature>
<dbReference type="Pfam" id="PF21365">
    <property type="entry name" value="Glyco_hydro_31_3rd"/>
    <property type="match status" value="1"/>
</dbReference>
<dbReference type="Pfam" id="PF01055">
    <property type="entry name" value="Glyco_hydro_31_2nd"/>
    <property type="match status" value="1"/>
</dbReference>
<dbReference type="GO" id="GO:0090599">
    <property type="term" value="F:alpha-glucosidase activity"/>
    <property type="evidence" value="ECO:0007669"/>
    <property type="project" value="TreeGrafter"/>
</dbReference>
<keyword evidence="4 12" id="KW-0732">Signal</keyword>
<feature type="compositionally biased region" description="Low complexity" evidence="11">
    <location>
        <begin position="185"/>
        <end position="194"/>
    </location>
</feature>
<evidence type="ECO:0000256" key="12">
    <source>
        <dbReference type="SAM" id="SignalP"/>
    </source>
</evidence>
<dbReference type="Gene3D" id="2.60.40.1180">
    <property type="entry name" value="Golgi alpha-mannosidase II"/>
    <property type="match status" value="2"/>
</dbReference>
<proteinExistence type="inferred from homology"/>
<organism evidence="17 18">
    <name type="scientific">Amblyomma americanum</name>
    <name type="common">Lone star tick</name>
    <dbReference type="NCBI Taxonomy" id="6943"/>
    <lineage>
        <taxon>Eukaryota</taxon>
        <taxon>Metazoa</taxon>
        <taxon>Ecdysozoa</taxon>
        <taxon>Arthropoda</taxon>
        <taxon>Chelicerata</taxon>
        <taxon>Arachnida</taxon>
        <taxon>Acari</taxon>
        <taxon>Parasitiformes</taxon>
        <taxon>Ixodida</taxon>
        <taxon>Ixodoidea</taxon>
        <taxon>Ixodidae</taxon>
        <taxon>Amblyomminae</taxon>
        <taxon>Amblyomma</taxon>
    </lineage>
</organism>
<dbReference type="Gene3D" id="3.20.20.80">
    <property type="entry name" value="Glycosidases"/>
    <property type="match status" value="1"/>
</dbReference>
<comment type="caution">
    <text evidence="17">The sequence shown here is derived from an EMBL/GenBank/DDBJ whole genome shotgun (WGS) entry which is preliminary data.</text>
</comment>
<comment type="subcellular location">
    <subcellularLocation>
        <location evidence="1">Endoplasmic reticulum</location>
    </subcellularLocation>
</comment>
<keyword evidence="18" id="KW-1185">Reference proteome</keyword>
<evidence type="ECO:0000313" key="17">
    <source>
        <dbReference type="EMBL" id="KAK8767207.1"/>
    </source>
</evidence>
<dbReference type="AlphaFoldDB" id="A0AAQ4DXL7"/>
<keyword evidence="8 10" id="KW-0326">Glycosidase</keyword>
<evidence type="ECO:0000256" key="7">
    <source>
        <dbReference type="ARBA" id="ARBA00023180"/>
    </source>
</evidence>
<evidence type="ECO:0000259" key="15">
    <source>
        <dbReference type="Pfam" id="PF17137"/>
    </source>
</evidence>
<dbReference type="PANTHER" id="PTHR22762">
    <property type="entry name" value="ALPHA-GLUCOSIDASE"/>
    <property type="match status" value="1"/>
</dbReference>
<dbReference type="InterPro" id="IPR025887">
    <property type="entry name" value="Glyco_hydro_31_N_dom"/>
</dbReference>
<dbReference type="SUPFAM" id="SSF51011">
    <property type="entry name" value="Glycosyl hydrolase domain"/>
    <property type="match status" value="1"/>
</dbReference>
<dbReference type="SUPFAM" id="SSF74650">
    <property type="entry name" value="Galactose mutarotase-like"/>
    <property type="match status" value="1"/>
</dbReference>
<sequence>MATCDRLSRSSRRAMLRLAVLFVVLGHVSLVDRGNFKTCNDSGFCKRNRNAKPGESPYSVQLPTVKSTSPSRVEAEVINTKNGVVLKLELIALEEGVLRMRLNEATSAVARFEPKEALLDNIQESDLKLEGKDDSSFTVTFGKHRAVVRAAPLVVELYSNGQLVMVANARGLLRFEHYRPRDAAQDAGGANGDNQNEDDEDDHSAVPVIKGLDSDRPDEMLDQAPEAQIAHSHDKQEQSDGHANKAADEPTHENGEKHGDDHADKGTVEQSVEATDNKGAEEAEKEDKPKEDADMEGAWEETFKGHKDSKKHGPMSVGMDFTFEGFDHVYGLPEHADSFALRSTVGTSDPVRMYNLDVFEYEVDNVMALYGSVPLMLAHSESRTVGLLWLNAAETWVDIEPSSKQGVLSSVVDFVKRSPPPNHRETHWFSENGLIDTFFLMGPGPKDVMRQYRSLTGTTPLPPLFSVAYHQSRWNYNDQDDVRSVDAGFDEHNLPYDALWLDIEHTDGKKYFTWDPFKFSQPEQMIRNLTAKGRRMITIIDPHIKRESGYHIHSEATEHGYYVKNKDGGDFEGWCWPGSSSYLDFLNPEVRQWWASKFALDQYKGSTEHLYTWNDMNEPSVFNGPEVTMHKDCVHTGGWEHRDIHNMYGMFLPMSTYMGHLLRSGHKLRPFILSRSFFVGSQRYGAVWTGDNDADWKHLRITVPMLLSLSVAGISFCGADVGGFFNNPDSELSVRWYQAGAYQPFFRAHSHIHTKRREPWSFGPDTLELVRGALKQRYTLLPLWYTLFFENERTGVPPLRPLWMEFPQDKAGFAVDDEHLVGNSLLVHPVVEAGASKVSVYFPGENEVWYDVETWEKFEGLNTVSIPVTLSKIPVYQRGGTIIPKKERIRRCSALTKDDPYTLQVALSKDGRPAEGTLYVDDGSSFDYKKGDLLYLKFRFADNTLTSEILEGPGNFKTKAWLERVVIAGYPTQPSEVQLVTSKGTQSLQFTYEEKEQLLRVRKPGVNIAEQWTLKILS</sequence>
<dbReference type="InterPro" id="IPR048395">
    <property type="entry name" value="Glyco_hydro_31_C"/>
</dbReference>
<dbReference type="Gene3D" id="2.60.40.1760">
    <property type="entry name" value="glycosyl hydrolase (family 31)"/>
    <property type="match status" value="1"/>
</dbReference>
<comment type="similarity">
    <text evidence="3 10">Belongs to the glycosyl hydrolase 31 family.</text>
</comment>